<evidence type="ECO:0000313" key="5">
    <source>
        <dbReference type="Proteomes" id="UP000075714"/>
    </source>
</evidence>
<dbReference type="OrthoDB" id="551431at2759"/>
<feature type="compositionally biased region" description="Gly residues" evidence="2">
    <location>
        <begin position="307"/>
        <end position="321"/>
    </location>
</feature>
<feature type="domain" description="SRR1-like" evidence="3">
    <location>
        <begin position="91"/>
        <end position="289"/>
    </location>
</feature>
<keyword evidence="5" id="KW-1185">Reference proteome</keyword>
<feature type="region of interest" description="Disordered" evidence="2">
    <location>
        <begin position="30"/>
        <end position="83"/>
    </location>
</feature>
<organism evidence="4 5">
    <name type="scientific">Gonium pectorale</name>
    <name type="common">Green alga</name>
    <dbReference type="NCBI Taxonomy" id="33097"/>
    <lineage>
        <taxon>Eukaryota</taxon>
        <taxon>Viridiplantae</taxon>
        <taxon>Chlorophyta</taxon>
        <taxon>core chlorophytes</taxon>
        <taxon>Chlorophyceae</taxon>
        <taxon>CS clade</taxon>
        <taxon>Chlamydomonadales</taxon>
        <taxon>Volvocaceae</taxon>
        <taxon>Gonium</taxon>
    </lineage>
</organism>
<proteinExistence type="inferred from homology"/>
<dbReference type="Pfam" id="PF07985">
    <property type="entry name" value="SRR1"/>
    <property type="match status" value="1"/>
</dbReference>
<feature type="region of interest" description="Disordered" evidence="2">
    <location>
        <begin position="307"/>
        <end position="333"/>
    </location>
</feature>
<evidence type="ECO:0000256" key="2">
    <source>
        <dbReference type="SAM" id="MobiDB-lite"/>
    </source>
</evidence>
<gene>
    <name evidence="4" type="ORF">GPECTOR_6g796</name>
</gene>
<feature type="compositionally biased region" description="Polar residues" evidence="2">
    <location>
        <begin position="55"/>
        <end position="64"/>
    </location>
</feature>
<evidence type="ECO:0000313" key="4">
    <source>
        <dbReference type="EMBL" id="KXZ53878.1"/>
    </source>
</evidence>
<dbReference type="InterPro" id="IPR012942">
    <property type="entry name" value="SRR1-like"/>
</dbReference>
<evidence type="ECO:0000256" key="1">
    <source>
        <dbReference type="ARBA" id="ARBA00009856"/>
    </source>
</evidence>
<dbReference type="GO" id="GO:0005737">
    <property type="term" value="C:cytoplasm"/>
    <property type="evidence" value="ECO:0007669"/>
    <property type="project" value="TreeGrafter"/>
</dbReference>
<dbReference type="AlphaFoldDB" id="A0A150GW04"/>
<sequence length="333" mass="33799">MNKGNGREVEESPFFSRLLAVMAEAGDHLGHLRQSPGSEPSLPLEPHDGHLGHPQQPTQLQQAHPAQGPSCSGGMAEGAGGSAGGEGLSAWGRMRSMVVFGLGSAHDSRVSRYQLALVLLLRDRVLTGLASAVQLYDPAFDVVDRLALAQLGLQALEVNEGGARRAVGPTFFYLPHCEGALCDALLRANMGPAAAGGSGGGEDSAAAGAGGVIGCSSLPLLTILGNSFKTYHDRRVALGAGAMVRAGDLKLPPCPPCDPNTDAGAVMELATPDLRFPAPSAFNDMALHIFPPSDGLARLLAAEREGGGCGGSGGGDGGGSAGREESMAEAHAG</sequence>
<evidence type="ECO:0000259" key="3">
    <source>
        <dbReference type="Pfam" id="PF07985"/>
    </source>
</evidence>
<dbReference type="GO" id="GO:0005634">
    <property type="term" value="C:nucleus"/>
    <property type="evidence" value="ECO:0007669"/>
    <property type="project" value="TreeGrafter"/>
</dbReference>
<accession>A0A150GW04</accession>
<dbReference type="InterPro" id="IPR040044">
    <property type="entry name" value="SRR1L"/>
</dbReference>
<reference evidence="5" key="1">
    <citation type="journal article" date="2016" name="Nat. Commun.">
        <title>The Gonium pectorale genome demonstrates co-option of cell cycle regulation during the evolution of multicellularity.</title>
        <authorList>
            <person name="Hanschen E.R."/>
            <person name="Marriage T.N."/>
            <person name="Ferris P.J."/>
            <person name="Hamaji T."/>
            <person name="Toyoda A."/>
            <person name="Fujiyama A."/>
            <person name="Neme R."/>
            <person name="Noguchi H."/>
            <person name="Minakuchi Y."/>
            <person name="Suzuki M."/>
            <person name="Kawai-Toyooka H."/>
            <person name="Smith D.R."/>
            <person name="Sparks H."/>
            <person name="Anderson J."/>
            <person name="Bakaric R."/>
            <person name="Luria V."/>
            <person name="Karger A."/>
            <person name="Kirschner M.W."/>
            <person name="Durand P.M."/>
            <person name="Michod R.E."/>
            <person name="Nozaki H."/>
            <person name="Olson B.J."/>
        </authorList>
    </citation>
    <scope>NUCLEOTIDE SEQUENCE [LARGE SCALE GENOMIC DNA]</scope>
    <source>
        <strain evidence="5">NIES-2863</strain>
    </source>
</reference>
<comment type="caution">
    <text evidence="4">The sequence shown here is derived from an EMBL/GenBank/DDBJ whole genome shotgun (WGS) entry which is preliminary data.</text>
</comment>
<dbReference type="PANTHER" id="PTHR28626">
    <property type="entry name" value="SRR1-LIKE PROTEIN"/>
    <property type="match status" value="1"/>
</dbReference>
<protein>
    <recommendedName>
        <fullName evidence="3">SRR1-like domain-containing protein</fullName>
    </recommendedName>
</protein>
<dbReference type="Proteomes" id="UP000075714">
    <property type="component" value="Unassembled WGS sequence"/>
</dbReference>
<dbReference type="EMBL" id="LSYV01000007">
    <property type="protein sequence ID" value="KXZ53878.1"/>
    <property type="molecule type" value="Genomic_DNA"/>
</dbReference>
<feature type="compositionally biased region" description="Low complexity" evidence="2">
    <location>
        <begin position="35"/>
        <end position="44"/>
    </location>
</feature>
<name>A0A150GW04_GONPE</name>
<feature type="compositionally biased region" description="Basic and acidic residues" evidence="2">
    <location>
        <begin position="322"/>
        <end position="333"/>
    </location>
</feature>
<dbReference type="PANTHER" id="PTHR28626:SF3">
    <property type="entry name" value="SRR1-LIKE PROTEIN"/>
    <property type="match status" value="1"/>
</dbReference>
<comment type="similarity">
    <text evidence="1">Belongs to the SRR1 family.</text>
</comment>